<sequence>MKNKSLLNFSKAFFAVAILLAGANTSNAQAQTVAPNAATANVADADRGYLVKVGDQAPDDFELVLDNGEKTSLKQLRGKVVVLQFTASWCSVCRKEMPHLETDVWKAYQNKNVVLIGVDRDEPLEKVQKFRQDIQVTYPLALDPGAEIFGKFANKKAGVTRNVVIDANGKIVYLTRLYDVNEFNEMVKVIDGLASKASLKASL</sequence>
<dbReference type="AlphaFoldDB" id="A0A6I4ICR0"/>
<evidence type="ECO:0000256" key="2">
    <source>
        <dbReference type="ARBA" id="ARBA00022748"/>
    </source>
</evidence>
<feature type="chain" id="PRO_5026052288" evidence="5">
    <location>
        <begin position="31"/>
        <end position="203"/>
    </location>
</feature>
<dbReference type="InterPro" id="IPR036249">
    <property type="entry name" value="Thioredoxin-like_sf"/>
</dbReference>
<dbReference type="EMBL" id="WQLA01000008">
    <property type="protein sequence ID" value="MVN92971.1"/>
    <property type="molecule type" value="Genomic_DNA"/>
</dbReference>
<evidence type="ECO:0000313" key="8">
    <source>
        <dbReference type="Proteomes" id="UP000434850"/>
    </source>
</evidence>
<dbReference type="PROSITE" id="PS51352">
    <property type="entry name" value="THIOREDOXIN_2"/>
    <property type="match status" value="1"/>
</dbReference>
<dbReference type="SUPFAM" id="SSF52833">
    <property type="entry name" value="Thioredoxin-like"/>
    <property type="match status" value="1"/>
</dbReference>
<evidence type="ECO:0000256" key="1">
    <source>
        <dbReference type="ARBA" id="ARBA00004196"/>
    </source>
</evidence>
<dbReference type="PANTHER" id="PTHR42852">
    <property type="entry name" value="THIOL:DISULFIDE INTERCHANGE PROTEIN DSBE"/>
    <property type="match status" value="1"/>
</dbReference>
<dbReference type="GO" id="GO:0017004">
    <property type="term" value="P:cytochrome complex assembly"/>
    <property type="evidence" value="ECO:0007669"/>
    <property type="project" value="UniProtKB-KW"/>
</dbReference>
<evidence type="ECO:0000256" key="5">
    <source>
        <dbReference type="SAM" id="SignalP"/>
    </source>
</evidence>
<reference evidence="7 8" key="1">
    <citation type="submission" date="2019-12" db="EMBL/GenBank/DDBJ databases">
        <title>Mucilaginibacter sp. HME9299 genome sequencing and assembly.</title>
        <authorList>
            <person name="Kang H."/>
            <person name="Kim H."/>
            <person name="Joh K."/>
        </authorList>
    </citation>
    <scope>NUCLEOTIDE SEQUENCE [LARGE SCALE GENOMIC DNA]</scope>
    <source>
        <strain evidence="7 8">HME9299</strain>
    </source>
</reference>
<comment type="caution">
    <text evidence="7">The sequence shown here is derived from an EMBL/GenBank/DDBJ whole genome shotgun (WGS) entry which is preliminary data.</text>
</comment>
<dbReference type="OrthoDB" id="9815205at2"/>
<dbReference type="Gene3D" id="3.40.30.10">
    <property type="entry name" value="Glutaredoxin"/>
    <property type="match status" value="1"/>
</dbReference>
<proteinExistence type="predicted"/>
<organism evidence="7 8">
    <name type="scientific">Mucilaginibacter aquatilis</name>
    <dbReference type="NCBI Taxonomy" id="1517760"/>
    <lineage>
        <taxon>Bacteria</taxon>
        <taxon>Pseudomonadati</taxon>
        <taxon>Bacteroidota</taxon>
        <taxon>Sphingobacteriia</taxon>
        <taxon>Sphingobacteriales</taxon>
        <taxon>Sphingobacteriaceae</taxon>
        <taxon>Mucilaginibacter</taxon>
    </lineage>
</organism>
<name>A0A6I4ICR0_9SPHI</name>
<evidence type="ECO:0000256" key="3">
    <source>
        <dbReference type="ARBA" id="ARBA00023157"/>
    </source>
</evidence>
<dbReference type="Proteomes" id="UP000434850">
    <property type="component" value="Unassembled WGS sequence"/>
</dbReference>
<keyword evidence="4" id="KW-0676">Redox-active center</keyword>
<evidence type="ECO:0000259" key="6">
    <source>
        <dbReference type="PROSITE" id="PS51352"/>
    </source>
</evidence>
<dbReference type="InterPro" id="IPR050553">
    <property type="entry name" value="Thioredoxin_ResA/DsbE_sf"/>
</dbReference>
<dbReference type="RefSeq" id="WP_157543292.1">
    <property type="nucleotide sequence ID" value="NZ_WQLA01000008.1"/>
</dbReference>
<evidence type="ECO:0000256" key="4">
    <source>
        <dbReference type="ARBA" id="ARBA00023284"/>
    </source>
</evidence>
<gene>
    <name evidence="7" type="ORF">GO816_17710</name>
</gene>
<evidence type="ECO:0000313" key="7">
    <source>
        <dbReference type="EMBL" id="MVN92971.1"/>
    </source>
</evidence>
<accession>A0A6I4ICR0</accession>
<protein>
    <submittedName>
        <fullName evidence="7">Redoxin domain-containing protein</fullName>
    </submittedName>
</protein>
<feature type="signal peptide" evidence="5">
    <location>
        <begin position="1"/>
        <end position="30"/>
    </location>
</feature>
<keyword evidence="5" id="KW-0732">Signal</keyword>
<dbReference type="GO" id="GO:0016209">
    <property type="term" value="F:antioxidant activity"/>
    <property type="evidence" value="ECO:0007669"/>
    <property type="project" value="InterPro"/>
</dbReference>
<comment type="subcellular location">
    <subcellularLocation>
        <location evidence="1">Cell envelope</location>
    </subcellularLocation>
</comment>
<keyword evidence="3" id="KW-1015">Disulfide bond</keyword>
<dbReference type="CDD" id="cd02966">
    <property type="entry name" value="TlpA_like_family"/>
    <property type="match status" value="1"/>
</dbReference>
<keyword evidence="8" id="KW-1185">Reference proteome</keyword>
<keyword evidence="2" id="KW-0201">Cytochrome c-type biogenesis</keyword>
<dbReference type="InterPro" id="IPR000866">
    <property type="entry name" value="AhpC/TSA"/>
</dbReference>
<dbReference type="Pfam" id="PF00578">
    <property type="entry name" value="AhpC-TSA"/>
    <property type="match status" value="1"/>
</dbReference>
<dbReference type="GO" id="GO:0016491">
    <property type="term" value="F:oxidoreductase activity"/>
    <property type="evidence" value="ECO:0007669"/>
    <property type="project" value="InterPro"/>
</dbReference>
<feature type="domain" description="Thioredoxin" evidence="6">
    <location>
        <begin position="51"/>
        <end position="195"/>
    </location>
</feature>
<dbReference type="PANTHER" id="PTHR42852:SF6">
    <property type="entry name" value="THIOL:DISULFIDE INTERCHANGE PROTEIN DSBE"/>
    <property type="match status" value="1"/>
</dbReference>
<dbReference type="InterPro" id="IPR013766">
    <property type="entry name" value="Thioredoxin_domain"/>
</dbReference>
<dbReference type="GO" id="GO:0030313">
    <property type="term" value="C:cell envelope"/>
    <property type="evidence" value="ECO:0007669"/>
    <property type="project" value="UniProtKB-SubCell"/>
</dbReference>